<dbReference type="InterPro" id="IPR046883">
    <property type="entry name" value="T6SS_FHA_C"/>
</dbReference>
<proteinExistence type="predicted"/>
<dbReference type="Proteomes" id="UP001150924">
    <property type="component" value="Unassembled WGS sequence"/>
</dbReference>
<organism evidence="2 3">
    <name type="scientific">Nannocystis pusilla</name>
    <dbReference type="NCBI Taxonomy" id="889268"/>
    <lineage>
        <taxon>Bacteria</taxon>
        <taxon>Pseudomonadati</taxon>
        <taxon>Myxococcota</taxon>
        <taxon>Polyangia</taxon>
        <taxon>Nannocystales</taxon>
        <taxon>Nannocystaceae</taxon>
        <taxon>Nannocystis</taxon>
    </lineage>
</organism>
<evidence type="ECO:0000259" key="1">
    <source>
        <dbReference type="Pfam" id="PF20232"/>
    </source>
</evidence>
<accession>A0A9X3F1W4</accession>
<protein>
    <recommendedName>
        <fullName evidence="1">Type VI secretion system FHA domain-containing protein</fullName>
    </recommendedName>
</protein>
<dbReference type="EMBL" id="JAPNKE010000002">
    <property type="protein sequence ID" value="MCY1013074.1"/>
    <property type="molecule type" value="Genomic_DNA"/>
</dbReference>
<dbReference type="AlphaFoldDB" id="A0A9X3F1W4"/>
<comment type="caution">
    <text evidence="2">The sequence shown here is derived from an EMBL/GenBank/DDBJ whole genome shotgun (WGS) entry which is preliminary data.</text>
</comment>
<sequence length="345" mass="37903">MPIAGRLIATLSTLELQIEAVDTAAGRAAPPPVTAASRDAELPDLPALAVESAFKRGPAADAPDLPELPSDAHRHAGRRVRLQDTVAALRPLHKQFEVARRAWEDACMRTLLELRGAFDHEADDVRIVFREFPAADRPSIARDDEALGGLGELGAVARAATELLPGLQVPAGEPEIRRFLARVVDVLRVFAACTLELHRVRARQSTDLGVRWEALPDPLAGLDTREEWLRYLLDWRDAGEARSELVRSFAGLVDHLQCYAQAALSGAREVVFTLSPSEMERTVSASWPTRTAALWRHYEACFASLCGDTYDHLTPGFRTAFARAYTRALARVGIPFHAGEPEDRP</sequence>
<evidence type="ECO:0000313" key="3">
    <source>
        <dbReference type="Proteomes" id="UP001150924"/>
    </source>
</evidence>
<reference evidence="2" key="1">
    <citation type="submission" date="2022-11" db="EMBL/GenBank/DDBJ databases">
        <title>Minimal conservation of predation-associated metabolite biosynthetic gene clusters underscores biosynthetic potential of Myxococcota including descriptions for ten novel species: Archangium lansinium sp. nov., Myxococcus landrumus sp. nov., Nannocystis bai.</title>
        <authorList>
            <person name="Ahearne A."/>
            <person name="Stevens C."/>
            <person name="Phillips K."/>
        </authorList>
    </citation>
    <scope>NUCLEOTIDE SEQUENCE</scope>
    <source>
        <strain evidence="2">Na p29</strain>
    </source>
</reference>
<feature type="domain" description="Type VI secretion system FHA" evidence="1">
    <location>
        <begin position="226"/>
        <end position="327"/>
    </location>
</feature>
<keyword evidence="3" id="KW-1185">Reference proteome</keyword>
<dbReference type="Pfam" id="PF20232">
    <property type="entry name" value="T6SS_FHA_C"/>
    <property type="match status" value="1"/>
</dbReference>
<name>A0A9X3F1W4_9BACT</name>
<dbReference type="RefSeq" id="WP_267776750.1">
    <property type="nucleotide sequence ID" value="NZ_JAPNKE010000002.1"/>
</dbReference>
<evidence type="ECO:0000313" key="2">
    <source>
        <dbReference type="EMBL" id="MCY1013074.1"/>
    </source>
</evidence>
<gene>
    <name evidence="2" type="ORF">OV079_47590</name>
</gene>